<dbReference type="OrthoDB" id="415358at2759"/>
<reference evidence="2" key="1">
    <citation type="submission" date="2019-03" db="EMBL/GenBank/DDBJ databases">
        <title>Long read genome sequence of the mycoparasitic Pythium oligandrum ATCC 38472 isolated from sugarbeet rhizosphere.</title>
        <authorList>
            <person name="Gaulin E."/>
        </authorList>
    </citation>
    <scope>NUCLEOTIDE SEQUENCE</scope>
    <source>
        <strain evidence="2">ATCC 38472_TT</strain>
    </source>
</reference>
<dbReference type="AlphaFoldDB" id="A0A8K1CDY8"/>
<comment type="caution">
    <text evidence="2">The sequence shown here is derived from an EMBL/GenBank/DDBJ whole genome shotgun (WGS) entry which is preliminary data.</text>
</comment>
<evidence type="ECO:0000313" key="2">
    <source>
        <dbReference type="EMBL" id="TMW61420.1"/>
    </source>
</evidence>
<dbReference type="Gene3D" id="2.60.120.10">
    <property type="entry name" value="Jelly Rolls"/>
    <property type="match status" value="1"/>
</dbReference>
<dbReference type="InterPro" id="IPR003347">
    <property type="entry name" value="JmjC_dom"/>
</dbReference>
<dbReference type="EMBL" id="SPLM01000076">
    <property type="protein sequence ID" value="TMW61420.1"/>
    <property type="molecule type" value="Genomic_DNA"/>
</dbReference>
<dbReference type="PROSITE" id="PS51184">
    <property type="entry name" value="JMJC"/>
    <property type="match status" value="1"/>
</dbReference>
<protein>
    <recommendedName>
        <fullName evidence="1">JmjC domain-containing protein</fullName>
    </recommendedName>
</protein>
<sequence length="351" mass="40802">MDVETHAQLVAELREDVADFWQPLQSIARVDTRSLSPLAFYRQYVSKSVPVILTHAMESEQWQHVRTAWQDDEYLVQQAGDGEITVDITPFGYGDAVLELDRENELFVMPEERRMTLREFFRVLNDREGFDGVPYLSHQNDSLRDEFPRLYAQVPPCIELGKEAFGNDPDAVNIWIGDERAVSTMHKDHYENMYCVVKGRKHFTLLPPSDVACLYEREYPSARYRHESTLGQDAYDEATTAAFHSCHPEDTSWFIVPSEETGMTPWIPVDPLRINIKRYPLADHLNPLQCVVEAGETLYLPAMWYHRATQLCPTISVNYWHDMDFDCRYVYYNYVHRVAKAMDSGNKNKQS</sequence>
<gene>
    <name evidence="2" type="ORF">Poli38472_012611</name>
</gene>
<dbReference type="SUPFAM" id="SSF51197">
    <property type="entry name" value="Clavaminate synthase-like"/>
    <property type="match status" value="1"/>
</dbReference>
<organism evidence="2 3">
    <name type="scientific">Pythium oligandrum</name>
    <name type="common">Mycoparasitic fungus</name>
    <dbReference type="NCBI Taxonomy" id="41045"/>
    <lineage>
        <taxon>Eukaryota</taxon>
        <taxon>Sar</taxon>
        <taxon>Stramenopiles</taxon>
        <taxon>Oomycota</taxon>
        <taxon>Peronosporomycetes</taxon>
        <taxon>Pythiales</taxon>
        <taxon>Pythiaceae</taxon>
        <taxon>Pythium</taxon>
    </lineage>
</organism>
<dbReference type="InterPro" id="IPR014710">
    <property type="entry name" value="RmlC-like_jellyroll"/>
</dbReference>
<keyword evidence="3" id="KW-1185">Reference proteome</keyword>
<dbReference type="PANTHER" id="PTHR12461">
    <property type="entry name" value="HYPOXIA-INDUCIBLE FACTOR 1 ALPHA INHIBITOR-RELATED"/>
    <property type="match status" value="1"/>
</dbReference>
<evidence type="ECO:0000259" key="1">
    <source>
        <dbReference type="PROSITE" id="PS51184"/>
    </source>
</evidence>
<dbReference type="PANTHER" id="PTHR12461:SF99">
    <property type="entry name" value="BIFUNCTIONAL PEPTIDASE AND (3S)-LYSYL HYDROXYLASE JMJD7"/>
    <property type="match status" value="1"/>
</dbReference>
<accession>A0A8K1CDY8</accession>
<dbReference type="InterPro" id="IPR041667">
    <property type="entry name" value="Cupin_8"/>
</dbReference>
<proteinExistence type="predicted"/>
<dbReference type="Proteomes" id="UP000794436">
    <property type="component" value="Unassembled WGS sequence"/>
</dbReference>
<evidence type="ECO:0000313" key="3">
    <source>
        <dbReference type="Proteomes" id="UP000794436"/>
    </source>
</evidence>
<dbReference type="SMART" id="SM00558">
    <property type="entry name" value="JmjC"/>
    <property type="match status" value="1"/>
</dbReference>
<feature type="domain" description="JmjC" evidence="1">
    <location>
        <begin position="143"/>
        <end position="336"/>
    </location>
</feature>
<dbReference type="Pfam" id="PF13621">
    <property type="entry name" value="Cupin_8"/>
    <property type="match status" value="1"/>
</dbReference>
<name>A0A8K1CDY8_PYTOL</name>